<reference evidence="3 4" key="1">
    <citation type="journal article" date="2018" name="Plant J.">
        <title>Genome sequences of Chlorella sorokiniana UTEX 1602 and Micractinium conductrix SAG 241.80: implications to maltose excretion by a green alga.</title>
        <authorList>
            <person name="Arriola M.B."/>
            <person name="Velmurugan N."/>
            <person name="Zhang Y."/>
            <person name="Plunkett M.H."/>
            <person name="Hondzo H."/>
            <person name="Barney B.M."/>
        </authorList>
    </citation>
    <scope>NUCLEOTIDE SEQUENCE [LARGE SCALE GENOMIC DNA]</scope>
    <source>
        <strain evidence="3 4">SAG 241.80</strain>
    </source>
</reference>
<comment type="caution">
    <text evidence="3">The sequence shown here is derived from an EMBL/GenBank/DDBJ whole genome shotgun (WGS) entry which is preliminary data.</text>
</comment>
<protein>
    <submittedName>
        <fullName evidence="3">Uncharacterized protein</fullName>
    </submittedName>
</protein>
<keyword evidence="4" id="KW-1185">Reference proteome</keyword>
<evidence type="ECO:0000313" key="4">
    <source>
        <dbReference type="Proteomes" id="UP000239649"/>
    </source>
</evidence>
<organism evidence="3 4">
    <name type="scientific">Micractinium conductrix</name>
    <dbReference type="NCBI Taxonomy" id="554055"/>
    <lineage>
        <taxon>Eukaryota</taxon>
        <taxon>Viridiplantae</taxon>
        <taxon>Chlorophyta</taxon>
        <taxon>core chlorophytes</taxon>
        <taxon>Trebouxiophyceae</taxon>
        <taxon>Chlorellales</taxon>
        <taxon>Chlorellaceae</taxon>
        <taxon>Chlorella clade</taxon>
        <taxon>Micractinium</taxon>
    </lineage>
</organism>
<evidence type="ECO:0000256" key="1">
    <source>
        <dbReference type="SAM" id="MobiDB-lite"/>
    </source>
</evidence>
<evidence type="ECO:0000256" key="2">
    <source>
        <dbReference type="SAM" id="SignalP"/>
    </source>
</evidence>
<dbReference type="Proteomes" id="UP000239649">
    <property type="component" value="Unassembled WGS sequence"/>
</dbReference>
<dbReference type="AlphaFoldDB" id="A0A2P6VCZ5"/>
<name>A0A2P6VCZ5_9CHLO</name>
<dbReference type="EMBL" id="LHPF02000012">
    <property type="protein sequence ID" value="PSC71966.1"/>
    <property type="molecule type" value="Genomic_DNA"/>
</dbReference>
<sequence length="169" mass="16152">MKPNQALALSALLLLAATGATARRLAEAPVAAPAVAPADGPAAAAELGVYGLYDDAATQEGGPAFVEAVSGEEAAAPSVGPSVAPVDTPASAPARRRLLANSPVEAPAAGPAVAPADGPAAAAELGVYGLYDDAATQEGGPEFVDVVSDEEAAAPSVAPVEAPAPAPAA</sequence>
<proteinExistence type="predicted"/>
<evidence type="ECO:0000313" key="3">
    <source>
        <dbReference type="EMBL" id="PSC71966.1"/>
    </source>
</evidence>
<feature type="region of interest" description="Disordered" evidence="1">
    <location>
        <begin position="75"/>
        <end position="94"/>
    </location>
</feature>
<feature type="signal peptide" evidence="2">
    <location>
        <begin position="1"/>
        <end position="22"/>
    </location>
</feature>
<feature type="chain" id="PRO_5015119673" evidence="2">
    <location>
        <begin position="23"/>
        <end position="169"/>
    </location>
</feature>
<gene>
    <name evidence="3" type="ORF">C2E20_4697</name>
</gene>
<accession>A0A2P6VCZ5</accession>
<keyword evidence="2" id="KW-0732">Signal</keyword>